<accession>A0A371BDS9</accession>
<reference evidence="9" key="1">
    <citation type="submission" date="2018-08" db="EMBL/GenBank/DDBJ databases">
        <authorList>
            <person name="Kim S.-J."/>
            <person name="Jung G.-Y."/>
        </authorList>
    </citation>
    <scope>NUCLEOTIDE SEQUENCE [LARGE SCALE GENOMIC DNA]</scope>
    <source>
        <strain evidence="9">GY_H</strain>
    </source>
</reference>
<dbReference type="GO" id="GO:0046872">
    <property type="term" value="F:metal ion binding"/>
    <property type="evidence" value="ECO:0007669"/>
    <property type="project" value="UniProtKB-KW"/>
</dbReference>
<feature type="binding site" evidence="3">
    <location>
        <position position="406"/>
    </location>
    <ligand>
        <name>CTP</name>
        <dbReference type="ChEBI" id="CHEBI:37563"/>
    </ligand>
</feature>
<evidence type="ECO:0000256" key="4">
    <source>
        <dbReference type="RuleBase" id="RU364078"/>
    </source>
</evidence>
<keyword evidence="3 4" id="KW-0288">FMN</keyword>
<feature type="binding site" evidence="3">
    <location>
        <position position="350"/>
    </location>
    <ligand>
        <name>CTP</name>
        <dbReference type="ChEBI" id="CHEBI:37563"/>
    </ligand>
</feature>
<keyword evidence="2 3" id="KW-0456">Lyase</keyword>
<evidence type="ECO:0000256" key="1">
    <source>
        <dbReference type="ARBA" id="ARBA00022793"/>
    </source>
</evidence>
<keyword evidence="3 4" id="KW-0285">Flavoprotein</keyword>
<dbReference type="PANTHER" id="PTHR14359">
    <property type="entry name" value="HOMO-OLIGOMERIC FLAVIN CONTAINING CYS DECARBOXYLASE FAMILY"/>
    <property type="match status" value="1"/>
</dbReference>
<comment type="pathway">
    <text evidence="3 4">Cofactor biosynthesis; coenzyme A biosynthesis; CoA from (R)-pantothenate: step 3/5.</text>
</comment>
<dbReference type="InterPro" id="IPR007085">
    <property type="entry name" value="DNA/pantothenate-metab_flavo_C"/>
</dbReference>
<dbReference type="OrthoDB" id="9802554at2"/>
<dbReference type="SUPFAM" id="SSF102645">
    <property type="entry name" value="CoaB-like"/>
    <property type="match status" value="1"/>
</dbReference>
<gene>
    <name evidence="3 8" type="primary">coaBC</name>
    <name evidence="8" type="ORF">DXH78_05880</name>
</gene>
<dbReference type="GO" id="GO:0004632">
    <property type="term" value="F:phosphopantothenate--cysteine ligase activity"/>
    <property type="evidence" value="ECO:0007669"/>
    <property type="project" value="UniProtKB-UniRule"/>
</dbReference>
<dbReference type="InterPro" id="IPR035929">
    <property type="entry name" value="CoaB-like_sf"/>
</dbReference>
<dbReference type="Pfam" id="PF02441">
    <property type="entry name" value="Flavoprotein"/>
    <property type="match status" value="1"/>
</dbReference>
<dbReference type="InterPro" id="IPR010985">
    <property type="entry name" value="Ribbon_hlx_hlx"/>
</dbReference>
<feature type="binding site" evidence="3">
    <location>
        <position position="388"/>
    </location>
    <ligand>
        <name>CTP</name>
        <dbReference type="ChEBI" id="CHEBI:37563"/>
    </ligand>
</feature>
<keyword evidence="9" id="KW-1185">Reference proteome</keyword>
<comment type="catalytic activity">
    <reaction evidence="3 4">
        <text>(R)-4'-phosphopantothenate + L-cysteine + CTP = N-[(R)-4-phosphopantothenoyl]-L-cysteine + CMP + diphosphate + H(+)</text>
        <dbReference type="Rhea" id="RHEA:19397"/>
        <dbReference type="ChEBI" id="CHEBI:10986"/>
        <dbReference type="ChEBI" id="CHEBI:15378"/>
        <dbReference type="ChEBI" id="CHEBI:33019"/>
        <dbReference type="ChEBI" id="CHEBI:35235"/>
        <dbReference type="ChEBI" id="CHEBI:37563"/>
        <dbReference type="ChEBI" id="CHEBI:59458"/>
        <dbReference type="ChEBI" id="CHEBI:60377"/>
        <dbReference type="EC" id="6.3.2.5"/>
    </reaction>
</comment>
<dbReference type="RefSeq" id="WP_115516180.1">
    <property type="nucleotide sequence ID" value="NZ_QRGO01000001.1"/>
</dbReference>
<comment type="catalytic activity">
    <reaction evidence="3 4">
        <text>N-[(R)-4-phosphopantothenoyl]-L-cysteine + H(+) = (R)-4'-phosphopantetheine + CO2</text>
        <dbReference type="Rhea" id="RHEA:16793"/>
        <dbReference type="ChEBI" id="CHEBI:15378"/>
        <dbReference type="ChEBI" id="CHEBI:16526"/>
        <dbReference type="ChEBI" id="CHEBI:59458"/>
        <dbReference type="ChEBI" id="CHEBI:61723"/>
        <dbReference type="EC" id="4.1.1.36"/>
    </reaction>
</comment>
<evidence type="ECO:0000259" key="5">
    <source>
        <dbReference type="Pfam" id="PF02441"/>
    </source>
</evidence>
<evidence type="ECO:0000313" key="8">
    <source>
        <dbReference type="EMBL" id="RDV05720.1"/>
    </source>
</evidence>
<dbReference type="InterPro" id="IPR003382">
    <property type="entry name" value="Flavoprotein"/>
</dbReference>
<feature type="region of interest" description="Phosphopantothenoylcysteine decarboxylase" evidence="3">
    <location>
        <begin position="1"/>
        <end position="252"/>
    </location>
</feature>
<feature type="region of interest" description="Phosphopantothenate--cysteine ligase" evidence="3">
    <location>
        <begin position="253"/>
        <end position="466"/>
    </location>
</feature>
<dbReference type="InterPro" id="IPR053853">
    <property type="entry name" value="FitA-like_RHH"/>
</dbReference>
<dbReference type="InterPro" id="IPR013321">
    <property type="entry name" value="Arc_rbn_hlx_hlx"/>
</dbReference>
<keyword evidence="3 4" id="KW-0436">Ligase</keyword>
<feature type="domain" description="DNA/pantothenate metabolism flavoprotein C-terminal" evidence="6">
    <location>
        <begin position="248"/>
        <end position="459"/>
    </location>
</feature>
<dbReference type="EC" id="4.1.1.36" evidence="3"/>
<protein>
    <recommendedName>
        <fullName evidence="3">Coenzyme A biosynthesis bifunctional protein CoaBC</fullName>
    </recommendedName>
    <alternativeName>
        <fullName evidence="3">DNA/pantothenate metabolism flavoprotein</fullName>
    </alternativeName>
    <alternativeName>
        <fullName evidence="3">Phosphopantothenoylcysteine synthetase/decarboxylase</fullName>
        <shortName evidence="3">PPCS-PPCDC</shortName>
    </alternativeName>
    <domain>
        <recommendedName>
            <fullName evidence="3">Phosphopantothenoylcysteine decarboxylase</fullName>
            <shortName evidence="3">PPC decarboxylase</shortName>
            <shortName evidence="3">PPC-DC</shortName>
            <ecNumber evidence="3">4.1.1.36</ecNumber>
        </recommendedName>
        <alternativeName>
            <fullName evidence="3">CoaC</fullName>
        </alternativeName>
    </domain>
    <domain>
        <recommendedName>
            <fullName evidence="3">Phosphopantothenate--cysteine ligase</fullName>
            <ecNumber evidence="3">6.3.2.5</ecNumber>
        </recommendedName>
        <alternativeName>
            <fullName evidence="3">CoaB</fullName>
        </alternativeName>
        <alternativeName>
            <fullName evidence="3">Phosphopantothenoylcysteine synthetase</fullName>
            <shortName evidence="3">PPC synthetase</shortName>
            <shortName evidence="3">PPC-S</shortName>
        </alternativeName>
    </domain>
</protein>
<comment type="caution">
    <text evidence="3">Lacks conserved residue(s) required for the propagation of feature annotation.</text>
</comment>
<dbReference type="GO" id="GO:0004633">
    <property type="term" value="F:phosphopantothenoylcysteine decarboxylase activity"/>
    <property type="evidence" value="ECO:0007669"/>
    <property type="project" value="UniProtKB-UniRule"/>
</dbReference>
<sequence length="466" mass="48703">MASLTVRQLDEALKQQLRLRAARNGRSVEDEVRSILREAAGETETPAQPAAPPASAAATATTPLRVLLIIGGGIAAYKSLDLIRRLKERGYAVRCILTEAATQFVTPLAAGALVGSRVHTDLFNAEHEFDVGHIRLAREADLIVVAPATADLMAKMAQGLASDLATAVLLATRAKILLAPAMNPAMWSHKATQRNLAQLKADGVALIGPNAGEMAERGERGFGRMAEPLEIAGAVDRLLKTDAAAQPLKGKHVLITAGPTHEPIDPVRYIANRSSGKQGYAIAAAAAEAGAAVTLISGPVTLRKPDHVDVIDVESARDMLAAVEKALPADVAIFAAAVADWRVANAGEQKIKKQAGAAVPQLALTENPDILSTIAHRTQGRPPLVIGFAAETENVIANAKAKLAKKGCDWILANDVSPATGIMGGDSNTIHLVSADGIDDWPSQSKEDAAAMLIAKIAAAIGKDRP</sequence>
<dbReference type="EMBL" id="QRGO01000001">
    <property type="protein sequence ID" value="RDV05720.1"/>
    <property type="molecule type" value="Genomic_DNA"/>
</dbReference>
<evidence type="ECO:0000256" key="2">
    <source>
        <dbReference type="ARBA" id="ARBA00023239"/>
    </source>
</evidence>
<dbReference type="InterPro" id="IPR036551">
    <property type="entry name" value="Flavin_trans-like"/>
</dbReference>
<keyword evidence="3" id="KW-0511">Multifunctional enzyme</keyword>
<keyword evidence="3" id="KW-0460">Magnesium</keyword>
<dbReference type="GO" id="GO:0006355">
    <property type="term" value="P:regulation of DNA-templated transcription"/>
    <property type="evidence" value="ECO:0007669"/>
    <property type="project" value="InterPro"/>
</dbReference>
<feature type="binding site" evidence="3">
    <location>
        <position position="402"/>
    </location>
    <ligand>
        <name>CTP</name>
        <dbReference type="ChEBI" id="CHEBI:37563"/>
    </ligand>
</feature>
<dbReference type="Pfam" id="PF22513">
    <property type="entry name" value="FitA-like_RHH"/>
    <property type="match status" value="1"/>
</dbReference>
<dbReference type="Gene3D" id="3.40.50.10300">
    <property type="entry name" value="CoaB-like"/>
    <property type="match status" value="1"/>
</dbReference>
<feature type="binding site" evidence="3">
    <location>
        <begin position="368"/>
        <end position="371"/>
    </location>
    <ligand>
        <name>CTP</name>
        <dbReference type="ChEBI" id="CHEBI:37563"/>
    </ligand>
</feature>
<dbReference type="SUPFAM" id="SSF52507">
    <property type="entry name" value="Homo-oligomeric flavin-containing Cys decarboxylases, HFCD"/>
    <property type="match status" value="1"/>
</dbReference>
<keyword evidence="3" id="KW-0479">Metal-binding</keyword>
<feature type="domain" description="Flavoprotein" evidence="5">
    <location>
        <begin position="65"/>
        <end position="237"/>
    </location>
</feature>
<dbReference type="HAMAP" id="MF_02225">
    <property type="entry name" value="CoaBC"/>
    <property type="match status" value="1"/>
</dbReference>
<dbReference type="GO" id="GO:0010181">
    <property type="term" value="F:FMN binding"/>
    <property type="evidence" value="ECO:0007669"/>
    <property type="project" value="UniProtKB-UniRule"/>
</dbReference>
<dbReference type="GO" id="GO:0015941">
    <property type="term" value="P:pantothenate catabolic process"/>
    <property type="evidence" value="ECO:0007669"/>
    <property type="project" value="InterPro"/>
</dbReference>
<evidence type="ECO:0000313" key="9">
    <source>
        <dbReference type="Proteomes" id="UP000263993"/>
    </source>
</evidence>
<comment type="function">
    <text evidence="4">Catalyzes two steps in the biosynthesis of coenzyme A. In the first step cysteine is conjugated to 4'-phosphopantothenate to form 4-phosphopantothenoylcysteine, in the latter compound is decarboxylated to form 4'-phosphopantotheine.</text>
</comment>
<comment type="cofactor">
    <cofactor evidence="3">
        <name>Mg(2+)</name>
        <dbReference type="ChEBI" id="CHEBI:18420"/>
    </cofactor>
</comment>
<feature type="binding site" evidence="3">
    <location>
        <position position="340"/>
    </location>
    <ligand>
        <name>CTP</name>
        <dbReference type="ChEBI" id="CHEBI:37563"/>
    </ligand>
</feature>
<dbReference type="Gene3D" id="1.10.1220.10">
    <property type="entry name" value="Met repressor-like"/>
    <property type="match status" value="1"/>
</dbReference>
<comment type="caution">
    <text evidence="8">The sequence shown here is derived from an EMBL/GenBank/DDBJ whole genome shotgun (WGS) entry which is preliminary data.</text>
</comment>
<feature type="domain" description="Antitoxin FitA-like ribbon-helix-helix" evidence="7">
    <location>
        <begin position="2"/>
        <end position="40"/>
    </location>
</feature>
<dbReference type="Proteomes" id="UP000263993">
    <property type="component" value="Unassembled WGS sequence"/>
</dbReference>
<comment type="similarity">
    <text evidence="3 4">In the N-terminal section; belongs to the HFCD (homo-oligomeric flavin containing Cys decarboxylase) superfamily.</text>
</comment>
<dbReference type="Pfam" id="PF04127">
    <property type="entry name" value="DFP"/>
    <property type="match status" value="1"/>
</dbReference>
<name>A0A371BDS9_9BRAD</name>
<dbReference type="NCBIfam" id="TIGR00521">
    <property type="entry name" value="coaBC_dfp"/>
    <property type="match status" value="1"/>
</dbReference>
<evidence type="ECO:0000259" key="6">
    <source>
        <dbReference type="Pfam" id="PF04127"/>
    </source>
</evidence>
<dbReference type="AlphaFoldDB" id="A0A371BDS9"/>
<proteinExistence type="inferred from homology"/>
<comment type="pathway">
    <text evidence="3 4">Cofactor biosynthesis; coenzyme A biosynthesis; CoA from (R)-pantothenate: step 2/5.</text>
</comment>
<dbReference type="InterPro" id="IPR005252">
    <property type="entry name" value="CoaBC"/>
</dbReference>
<dbReference type="GO" id="GO:0015937">
    <property type="term" value="P:coenzyme A biosynthetic process"/>
    <property type="evidence" value="ECO:0007669"/>
    <property type="project" value="UniProtKB-UniRule"/>
</dbReference>
<comment type="similarity">
    <text evidence="3 4">In the C-terminal section; belongs to the PPC synthetase family.</text>
</comment>
<keyword evidence="1 3" id="KW-0210">Decarboxylase</keyword>
<evidence type="ECO:0000259" key="7">
    <source>
        <dbReference type="Pfam" id="PF22513"/>
    </source>
</evidence>
<dbReference type="UniPathway" id="UPA00241">
    <property type="reaction ID" value="UER00353"/>
</dbReference>
<dbReference type="PANTHER" id="PTHR14359:SF6">
    <property type="entry name" value="PHOSPHOPANTOTHENOYLCYSTEINE DECARBOXYLASE"/>
    <property type="match status" value="1"/>
</dbReference>
<dbReference type="GO" id="GO:0071513">
    <property type="term" value="C:phosphopantothenoylcysteine decarboxylase complex"/>
    <property type="evidence" value="ECO:0007669"/>
    <property type="project" value="TreeGrafter"/>
</dbReference>
<organism evidence="8 9">
    <name type="scientific">Undibacter mobilis</name>
    <dbReference type="NCBI Taxonomy" id="2292256"/>
    <lineage>
        <taxon>Bacteria</taxon>
        <taxon>Pseudomonadati</taxon>
        <taxon>Pseudomonadota</taxon>
        <taxon>Alphaproteobacteria</taxon>
        <taxon>Hyphomicrobiales</taxon>
        <taxon>Nitrobacteraceae</taxon>
        <taxon>Undibacter</taxon>
    </lineage>
</organism>
<evidence type="ECO:0000256" key="3">
    <source>
        <dbReference type="HAMAP-Rule" id="MF_02225"/>
    </source>
</evidence>
<dbReference type="SUPFAM" id="SSF47598">
    <property type="entry name" value="Ribbon-helix-helix"/>
    <property type="match status" value="1"/>
</dbReference>
<comment type="cofactor">
    <cofactor evidence="3">
        <name>FMN</name>
        <dbReference type="ChEBI" id="CHEBI:58210"/>
    </cofactor>
    <text evidence="3">Binds 1 FMN per subunit.</text>
</comment>
<comment type="function">
    <text evidence="3">Catalyzes two sequential steps in the biosynthesis of coenzyme A. In the first step cysteine is conjugated to 4'-phosphopantothenate to form 4-phosphopantothenoylcysteine. In the second step the latter compound is decarboxylated to form 4'-phosphopantotheine.</text>
</comment>
<dbReference type="Gene3D" id="3.40.50.1950">
    <property type="entry name" value="Flavin prenyltransferase-like"/>
    <property type="match status" value="1"/>
</dbReference>
<dbReference type="EC" id="6.3.2.5" evidence="3"/>